<dbReference type="PANTHER" id="PTHR48153">
    <property type="entry name" value="UFM1-SPECIFIC PROTEASE 2"/>
    <property type="match status" value="1"/>
</dbReference>
<evidence type="ECO:0008006" key="3">
    <source>
        <dbReference type="Google" id="ProtNLM"/>
    </source>
</evidence>
<organism evidence="1 2">
    <name type="scientific">Erythroxylum novogranatense</name>
    <dbReference type="NCBI Taxonomy" id="1862640"/>
    <lineage>
        <taxon>Eukaryota</taxon>
        <taxon>Viridiplantae</taxon>
        <taxon>Streptophyta</taxon>
        <taxon>Embryophyta</taxon>
        <taxon>Tracheophyta</taxon>
        <taxon>Spermatophyta</taxon>
        <taxon>Magnoliopsida</taxon>
        <taxon>eudicotyledons</taxon>
        <taxon>Gunneridae</taxon>
        <taxon>Pentapetalae</taxon>
        <taxon>rosids</taxon>
        <taxon>fabids</taxon>
        <taxon>Malpighiales</taxon>
        <taxon>Erythroxylaceae</taxon>
        <taxon>Erythroxylum</taxon>
    </lineage>
</organism>
<dbReference type="EMBL" id="JAIWQS010000002">
    <property type="protein sequence ID" value="KAJ8773270.1"/>
    <property type="molecule type" value="Genomic_DNA"/>
</dbReference>
<keyword evidence="2" id="KW-1185">Reference proteome</keyword>
<proteinExistence type="predicted"/>
<dbReference type="AlphaFoldDB" id="A0AAV8U4L2"/>
<gene>
    <name evidence="1" type="ORF">K2173_028447</name>
</gene>
<reference evidence="1 2" key="1">
    <citation type="submission" date="2021-09" db="EMBL/GenBank/DDBJ databases">
        <title>Genomic insights and catalytic innovation underlie evolution of tropane alkaloids biosynthesis.</title>
        <authorList>
            <person name="Wang Y.-J."/>
            <person name="Tian T."/>
            <person name="Huang J.-P."/>
            <person name="Huang S.-X."/>
        </authorList>
    </citation>
    <scope>NUCLEOTIDE SEQUENCE [LARGE SCALE GENOMIC DNA]</scope>
    <source>
        <strain evidence="1">KIB-2018</strain>
        <tissue evidence="1">Leaf</tissue>
    </source>
</reference>
<protein>
    <recommendedName>
        <fullName evidence="3">Ufm1-specific protease</fullName>
    </recommendedName>
</protein>
<dbReference type="PANTHER" id="PTHR48153:SF2">
    <property type="entry name" value="UFM1-SPECIFIC PROTEASE 2"/>
    <property type="match status" value="1"/>
</dbReference>
<sequence>MVMEKPKDDSVVTLVCANLRKESGLQWLIGSPFFPPFTIVSVLRSIHTVENSSSLDYHKESEDIRTLLLKGFDVIGALIVEGSDLEETAREAIDAVRQLRKCLAGGGSSAGQQVIGTVSDSNTGDIHYFVSRNEDSTNIEAVTSVVHEGQPEKYIWEIGCLLRCELPIKLPVYMPANSSSVEARRSLHLRLGLPFNRPLLRIANALNFNLVKDSVESKSRRKGNF</sequence>
<evidence type="ECO:0000313" key="2">
    <source>
        <dbReference type="Proteomes" id="UP001159364"/>
    </source>
</evidence>
<dbReference type="Proteomes" id="UP001159364">
    <property type="component" value="Linkage Group LG02"/>
</dbReference>
<comment type="caution">
    <text evidence="1">The sequence shown here is derived from an EMBL/GenBank/DDBJ whole genome shotgun (WGS) entry which is preliminary data.</text>
</comment>
<dbReference type="GO" id="GO:0071567">
    <property type="term" value="F:deUFMylase activity"/>
    <property type="evidence" value="ECO:0007669"/>
    <property type="project" value="TreeGrafter"/>
</dbReference>
<name>A0AAV8U4L2_9ROSI</name>
<evidence type="ECO:0000313" key="1">
    <source>
        <dbReference type="EMBL" id="KAJ8773270.1"/>
    </source>
</evidence>
<accession>A0AAV8U4L2</accession>